<dbReference type="EMBL" id="CP136865">
    <property type="protein sequence ID" value="WOJ98657.1"/>
    <property type="molecule type" value="Genomic_DNA"/>
</dbReference>
<dbReference type="InterPro" id="IPR001455">
    <property type="entry name" value="TusA-like"/>
</dbReference>
<protein>
    <submittedName>
        <fullName evidence="3">Sulfurtransferase TusA</fullName>
        <ecNumber evidence="3">2.8.1.-</ecNumber>
    </submittedName>
</protein>
<feature type="domain" description="UPF0033" evidence="2">
    <location>
        <begin position="10"/>
        <end position="34"/>
    </location>
</feature>
<comment type="similarity">
    <text evidence="1">Belongs to the sulfur carrier protein TusA family.</text>
</comment>
<dbReference type="EC" id="2.8.1.-" evidence="3"/>
<evidence type="ECO:0000313" key="3">
    <source>
        <dbReference type="EMBL" id="WOJ98657.1"/>
    </source>
</evidence>
<dbReference type="Pfam" id="PF01206">
    <property type="entry name" value="TusA"/>
    <property type="match status" value="1"/>
</dbReference>
<dbReference type="Gene3D" id="3.30.110.40">
    <property type="entry name" value="TusA-like domain"/>
    <property type="match status" value="1"/>
</dbReference>
<accession>A0ABZ0II21</accession>
<proteinExistence type="inferred from homology"/>
<name>A0ABZ0II21_9GAMM</name>
<dbReference type="PANTHER" id="PTHR33279">
    <property type="entry name" value="SULFUR CARRIER PROTEIN YEDF-RELATED"/>
    <property type="match status" value="1"/>
</dbReference>
<dbReference type="NCBIfam" id="NF001423">
    <property type="entry name" value="PRK00299.1"/>
    <property type="match status" value="1"/>
</dbReference>
<evidence type="ECO:0000259" key="2">
    <source>
        <dbReference type="PROSITE" id="PS01148"/>
    </source>
</evidence>
<evidence type="ECO:0000313" key="4">
    <source>
        <dbReference type="Proteomes" id="UP001626549"/>
    </source>
</evidence>
<gene>
    <name evidence="3" type="primary">tusA</name>
    <name evidence="3" type="ORF">R0137_12235</name>
</gene>
<sequence length="79" mass="8858">MSAEETMVTLDARGLNCPEPVMLLHKAVAELSPGQRLLVIATDPTTQRDVPQFCRFLGHELELSEEQNDEFRYTIVKGA</sequence>
<dbReference type="PANTHER" id="PTHR33279:SF2">
    <property type="entry name" value="SULFUR CARRIER PROTEIN TUSA"/>
    <property type="match status" value="1"/>
</dbReference>
<organism evidence="3 4">
    <name type="scientific">Congregibacter brevis</name>
    <dbReference type="NCBI Taxonomy" id="3081201"/>
    <lineage>
        <taxon>Bacteria</taxon>
        <taxon>Pseudomonadati</taxon>
        <taxon>Pseudomonadota</taxon>
        <taxon>Gammaproteobacteria</taxon>
        <taxon>Cellvibrionales</taxon>
        <taxon>Halieaceae</taxon>
        <taxon>Congregibacter</taxon>
    </lineage>
</organism>
<dbReference type="PROSITE" id="PS01148">
    <property type="entry name" value="UPF0033"/>
    <property type="match status" value="1"/>
</dbReference>
<dbReference type="Proteomes" id="UP001626549">
    <property type="component" value="Chromosome"/>
</dbReference>
<dbReference type="SUPFAM" id="SSF64307">
    <property type="entry name" value="SirA-like"/>
    <property type="match status" value="1"/>
</dbReference>
<reference evidence="3 4" key="1">
    <citation type="submission" date="2023-10" db="EMBL/GenBank/DDBJ databases">
        <title>Two novel species belonging to the OM43/NOR5 clade.</title>
        <authorList>
            <person name="Park M."/>
        </authorList>
    </citation>
    <scope>NUCLEOTIDE SEQUENCE [LARGE SCALE GENOMIC DNA]</scope>
    <source>
        <strain evidence="3 4">IMCC45268</strain>
    </source>
</reference>
<dbReference type="RefSeq" id="WP_407330017.1">
    <property type="nucleotide sequence ID" value="NZ_CP136865.1"/>
</dbReference>
<evidence type="ECO:0000256" key="1">
    <source>
        <dbReference type="ARBA" id="ARBA00008984"/>
    </source>
</evidence>
<dbReference type="InterPro" id="IPR036868">
    <property type="entry name" value="TusA-like_sf"/>
</dbReference>
<keyword evidence="3" id="KW-0808">Transferase</keyword>
<dbReference type="GO" id="GO:0016740">
    <property type="term" value="F:transferase activity"/>
    <property type="evidence" value="ECO:0007669"/>
    <property type="project" value="UniProtKB-KW"/>
</dbReference>
<keyword evidence="4" id="KW-1185">Reference proteome</keyword>